<keyword evidence="1" id="KW-1133">Transmembrane helix</keyword>
<feature type="domain" description="CAAX prenyl protease 2/Lysostaphin resistance protein A-like" evidence="2">
    <location>
        <begin position="134"/>
        <end position="232"/>
    </location>
</feature>
<dbReference type="PANTHER" id="PTHR36435:SF1">
    <property type="entry name" value="CAAX AMINO TERMINAL PROTEASE FAMILY PROTEIN"/>
    <property type="match status" value="1"/>
</dbReference>
<keyword evidence="4" id="KW-1185">Reference proteome</keyword>
<name>A0ABQ2ZED5_9ACTN</name>
<dbReference type="Proteomes" id="UP000600946">
    <property type="component" value="Unassembled WGS sequence"/>
</dbReference>
<gene>
    <name evidence="3" type="ORF">GCM10010326_02020</name>
</gene>
<organism evidence="3 4">
    <name type="scientific">Streptomyces xanthochromogenes</name>
    <dbReference type="NCBI Taxonomy" id="67384"/>
    <lineage>
        <taxon>Bacteria</taxon>
        <taxon>Bacillati</taxon>
        <taxon>Actinomycetota</taxon>
        <taxon>Actinomycetes</taxon>
        <taxon>Kitasatosporales</taxon>
        <taxon>Streptomycetaceae</taxon>
        <taxon>Streptomyces</taxon>
    </lineage>
</organism>
<dbReference type="Pfam" id="PF02517">
    <property type="entry name" value="Rce1-like"/>
    <property type="match status" value="1"/>
</dbReference>
<feature type="transmembrane region" description="Helical" evidence="1">
    <location>
        <begin position="221"/>
        <end position="241"/>
    </location>
</feature>
<sequence length="285" mass="30780">MGYAMTQQVDEMPVERWRGFFGRPAVWKAVAMTVAYLAYYLLVGLVIGTVFGDEVNKDDLLSTGASIFFGLVLPIAVGAVTLLGFTASIGWLRRVFGRQDVTGRRPWMWAAPALVVVAIVGHVGATGWNSWQPEQIALIALLGICVGLAEELMTRGLVVQMLRGTARSERFVMGVSSLLFALMHMTNLLSGIKASTVLVTIVYTFGFGVCMYLTMRVTGTIWAAIILHAFTDPTTFLASGGVDESVTGQSGTWSLLAAMATILMIVFSFVAVFLVRGRRQAPVVG</sequence>
<feature type="transmembrane region" description="Helical" evidence="1">
    <location>
        <begin position="136"/>
        <end position="159"/>
    </location>
</feature>
<feature type="transmembrane region" description="Helical" evidence="1">
    <location>
        <begin position="67"/>
        <end position="86"/>
    </location>
</feature>
<dbReference type="InterPro" id="IPR052710">
    <property type="entry name" value="CAAX_protease"/>
</dbReference>
<comment type="caution">
    <text evidence="3">The sequence shown here is derived from an EMBL/GenBank/DDBJ whole genome shotgun (WGS) entry which is preliminary data.</text>
</comment>
<keyword evidence="1" id="KW-0812">Transmembrane</keyword>
<feature type="transmembrane region" description="Helical" evidence="1">
    <location>
        <begin position="253"/>
        <end position="275"/>
    </location>
</feature>
<evidence type="ECO:0000313" key="3">
    <source>
        <dbReference type="EMBL" id="GGY14220.1"/>
    </source>
</evidence>
<feature type="transmembrane region" description="Helical" evidence="1">
    <location>
        <begin position="25"/>
        <end position="47"/>
    </location>
</feature>
<evidence type="ECO:0000259" key="2">
    <source>
        <dbReference type="Pfam" id="PF02517"/>
    </source>
</evidence>
<evidence type="ECO:0000313" key="4">
    <source>
        <dbReference type="Proteomes" id="UP000600946"/>
    </source>
</evidence>
<reference evidence="4" key="1">
    <citation type="journal article" date="2019" name="Int. J. Syst. Evol. Microbiol.">
        <title>The Global Catalogue of Microorganisms (GCM) 10K type strain sequencing project: providing services to taxonomists for standard genome sequencing and annotation.</title>
        <authorList>
            <consortium name="The Broad Institute Genomics Platform"/>
            <consortium name="The Broad Institute Genome Sequencing Center for Infectious Disease"/>
            <person name="Wu L."/>
            <person name="Ma J."/>
        </authorList>
    </citation>
    <scope>NUCLEOTIDE SEQUENCE [LARGE SCALE GENOMIC DNA]</scope>
    <source>
        <strain evidence="4">JCM 4594</strain>
    </source>
</reference>
<proteinExistence type="predicted"/>
<keyword evidence="1" id="KW-0472">Membrane</keyword>
<accession>A0ABQ2ZED5</accession>
<feature type="transmembrane region" description="Helical" evidence="1">
    <location>
        <begin position="107"/>
        <end position="124"/>
    </location>
</feature>
<evidence type="ECO:0000256" key="1">
    <source>
        <dbReference type="SAM" id="Phobius"/>
    </source>
</evidence>
<dbReference type="InterPro" id="IPR003675">
    <property type="entry name" value="Rce1/LyrA-like_dom"/>
</dbReference>
<dbReference type="EMBL" id="BMUU01000001">
    <property type="protein sequence ID" value="GGY14220.1"/>
    <property type="molecule type" value="Genomic_DNA"/>
</dbReference>
<protein>
    <recommendedName>
        <fullName evidence="2">CAAX prenyl protease 2/Lysostaphin resistance protein A-like domain-containing protein</fullName>
    </recommendedName>
</protein>
<feature type="transmembrane region" description="Helical" evidence="1">
    <location>
        <begin position="171"/>
        <end position="189"/>
    </location>
</feature>
<dbReference type="PANTHER" id="PTHR36435">
    <property type="entry name" value="SLR1288 PROTEIN"/>
    <property type="match status" value="1"/>
</dbReference>
<feature type="transmembrane region" description="Helical" evidence="1">
    <location>
        <begin position="195"/>
        <end position="214"/>
    </location>
</feature>